<dbReference type="PANTHER" id="PTHR13463:SF3">
    <property type="entry name" value="PROTEIN C10"/>
    <property type="match status" value="1"/>
</dbReference>
<accession>L1JLP0</accession>
<reference evidence="6" key="3">
    <citation type="submission" date="2015-06" db="UniProtKB">
        <authorList>
            <consortium name="EnsemblProtists"/>
        </authorList>
    </citation>
    <scope>IDENTIFICATION</scope>
</reference>
<comment type="similarity">
    <text evidence="2">Belongs to the UPF0456 family.</text>
</comment>
<dbReference type="PaxDb" id="55529-EKX49466"/>
<protein>
    <recommendedName>
        <fullName evidence="3">Protein C10</fullName>
    </recommendedName>
</protein>
<evidence type="ECO:0000313" key="7">
    <source>
        <dbReference type="Proteomes" id="UP000011087"/>
    </source>
</evidence>
<keyword evidence="4" id="KW-0963">Cytoplasm</keyword>
<evidence type="ECO:0000313" key="6">
    <source>
        <dbReference type="EnsemblProtists" id="EKX49466"/>
    </source>
</evidence>
<dbReference type="OrthoDB" id="75738at2759"/>
<dbReference type="InterPro" id="IPR026317">
    <property type="entry name" value="P_C10"/>
</dbReference>
<keyword evidence="7" id="KW-1185">Reference proteome</keyword>
<dbReference type="PANTHER" id="PTHR13463">
    <property type="entry name" value="PROTEIN C10"/>
    <property type="match status" value="1"/>
</dbReference>
<dbReference type="GO" id="GO:0005737">
    <property type="term" value="C:cytoplasm"/>
    <property type="evidence" value="ECO:0007669"/>
    <property type="project" value="UniProtKB-SubCell"/>
</dbReference>
<name>L1JLP0_GUITC</name>
<sequence length="104" mass="11415">MGIDNVETARMAARESVGAFEDPKCAAELARIRGECGTDIAKFFMMAIPKATEILSSVIVKYGYSPDQQGSLTFTEDLKNFEFDPEIKGLSERVKSQFVPSAQS</sequence>
<dbReference type="GO" id="GO:0009791">
    <property type="term" value="P:post-embryonic development"/>
    <property type="evidence" value="ECO:0007669"/>
    <property type="project" value="TreeGrafter"/>
</dbReference>
<dbReference type="Pfam" id="PF14974">
    <property type="entry name" value="P_C10"/>
    <property type="match status" value="1"/>
</dbReference>
<reference evidence="7" key="2">
    <citation type="submission" date="2012-11" db="EMBL/GenBank/DDBJ databases">
        <authorList>
            <person name="Kuo A."/>
            <person name="Curtis B.A."/>
            <person name="Tanifuji G."/>
            <person name="Burki F."/>
            <person name="Gruber A."/>
            <person name="Irimia M."/>
            <person name="Maruyama S."/>
            <person name="Arias M.C."/>
            <person name="Ball S.G."/>
            <person name="Gile G.H."/>
            <person name="Hirakawa Y."/>
            <person name="Hopkins J.F."/>
            <person name="Rensing S.A."/>
            <person name="Schmutz J."/>
            <person name="Symeonidi A."/>
            <person name="Elias M."/>
            <person name="Eveleigh R.J."/>
            <person name="Herman E.K."/>
            <person name="Klute M.J."/>
            <person name="Nakayama T."/>
            <person name="Obornik M."/>
            <person name="Reyes-Prieto A."/>
            <person name="Armbrust E.V."/>
            <person name="Aves S.J."/>
            <person name="Beiko R.G."/>
            <person name="Coutinho P."/>
            <person name="Dacks J.B."/>
            <person name="Durnford D.G."/>
            <person name="Fast N.M."/>
            <person name="Green B.R."/>
            <person name="Grisdale C."/>
            <person name="Hempe F."/>
            <person name="Henrissat B."/>
            <person name="Hoppner M.P."/>
            <person name="Ishida K.-I."/>
            <person name="Kim E."/>
            <person name="Koreny L."/>
            <person name="Kroth P.G."/>
            <person name="Liu Y."/>
            <person name="Malik S.-B."/>
            <person name="Maier U.G."/>
            <person name="McRose D."/>
            <person name="Mock T."/>
            <person name="Neilson J.A."/>
            <person name="Onodera N.T."/>
            <person name="Poole A.M."/>
            <person name="Pritham E.J."/>
            <person name="Richards T.A."/>
            <person name="Rocap G."/>
            <person name="Roy S.W."/>
            <person name="Sarai C."/>
            <person name="Schaack S."/>
            <person name="Shirato S."/>
            <person name="Slamovits C.H."/>
            <person name="Spencer D.F."/>
            <person name="Suzuki S."/>
            <person name="Worden A.Z."/>
            <person name="Zauner S."/>
            <person name="Barry K."/>
            <person name="Bell C."/>
            <person name="Bharti A.K."/>
            <person name="Crow J.A."/>
            <person name="Grimwood J."/>
            <person name="Kramer R."/>
            <person name="Lindquist E."/>
            <person name="Lucas S."/>
            <person name="Salamov A."/>
            <person name="McFadden G.I."/>
            <person name="Lane C.E."/>
            <person name="Keeling P.J."/>
            <person name="Gray M.W."/>
            <person name="Grigoriev I.V."/>
            <person name="Archibald J.M."/>
        </authorList>
    </citation>
    <scope>NUCLEOTIDE SEQUENCE</scope>
    <source>
        <strain evidence="7">CCMP2712</strain>
    </source>
</reference>
<proteinExistence type="inferred from homology"/>
<dbReference type="HOGENOM" id="CLU_144250_0_0_1"/>
<dbReference type="EMBL" id="JH992982">
    <property type="protein sequence ID" value="EKX49466.1"/>
    <property type="molecule type" value="Genomic_DNA"/>
</dbReference>
<dbReference type="EnsemblProtists" id="EKX49466">
    <property type="protein sequence ID" value="EKX49466"/>
    <property type="gene ID" value="GUITHDRAFT_151555"/>
</dbReference>
<reference evidence="5 7" key="1">
    <citation type="journal article" date="2012" name="Nature">
        <title>Algal genomes reveal evolutionary mosaicism and the fate of nucleomorphs.</title>
        <authorList>
            <consortium name="DOE Joint Genome Institute"/>
            <person name="Curtis B.A."/>
            <person name="Tanifuji G."/>
            <person name="Burki F."/>
            <person name="Gruber A."/>
            <person name="Irimia M."/>
            <person name="Maruyama S."/>
            <person name="Arias M.C."/>
            <person name="Ball S.G."/>
            <person name="Gile G.H."/>
            <person name="Hirakawa Y."/>
            <person name="Hopkins J.F."/>
            <person name="Kuo A."/>
            <person name="Rensing S.A."/>
            <person name="Schmutz J."/>
            <person name="Symeonidi A."/>
            <person name="Elias M."/>
            <person name="Eveleigh R.J."/>
            <person name="Herman E.K."/>
            <person name="Klute M.J."/>
            <person name="Nakayama T."/>
            <person name="Obornik M."/>
            <person name="Reyes-Prieto A."/>
            <person name="Armbrust E.V."/>
            <person name="Aves S.J."/>
            <person name="Beiko R.G."/>
            <person name="Coutinho P."/>
            <person name="Dacks J.B."/>
            <person name="Durnford D.G."/>
            <person name="Fast N.M."/>
            <person name="Green B.R."/>
            <person name="Grisdale C.J."/>
            <person name="Hempel F."/>
            <person name="Henrissat B."/>
            <person name="Hoppner M.P."/>
            <person name="Ishida K."/>
            <person name="Kim E."/>
            <person name="Koreny L."/>
            <person name="Kroth P.G."/>
            <person name="Liu Y."/>
            <person name="Malik S.B."/>
            <person name="Maier U.G."/>
            <person name="McRose D."/>
            <person name="Mock T."/>
            <person name="Neilson J.A."/>
            <person name="Onodera N.T."/>
            <person name="Poole A.M."/>
            <person name="Pritham E.J."/>
            <person name="Richards T.A."/>
            <person name="Rocap G."/>
            <person name="Roy S.W."/>
            <person name="Sarai C."/>
            <person name="Schaack S."/>
            <person name="Shirato S."/>
            <person name="Slamovits C.H."/>
            <person name="Spencer D.F."/>
            <person name="Suzuki S."/>
            <person name="Worden A.Z."/>
            <person name="Zauner S."/>
            <person name="Barry K."/>
            <person name="Bell C."/>
            <person name="Bharti A.K."/>
            <person name="Crow J.A."/>
            <person name="Grimwood J."/>
            <person name="Kramer R."/>
            <person name="Lindquist E."/>
            <person name="Lucas S."/>
            <person name="Salamov A."/>
            <person name="McFadden G.I."/>
            <person name="Lane C.E."/>
            <person name="Keeling P.J."/>
            <person name="Gray M.W."/>
            <person name="Grigoriev I.V."/>
            <person name="Archibald J.M."/>
        </authorList>
    </citation>
    <scope>NUCLEOTIDE SEQUENCE</scope>
    <source>
        <strain evidence="5 7">CCMP2712</strain>
    </source>
</reference>
<evidence type="ECO:0000256" key="4">
    <source>
        <dbReference type="ARBA" id="ARBA00022490"/>
    </source>
</evidence>
<evidence type="ECO:0000256" key="2">
    <source>
        <dbReference type="ARBA" id="ARBA00007083"/>
    </source>
</evidence>
<evidence type="ECO:0000313" key="5">
    <source>
        <dbReference type="EMBL" id="EKX49466.1"/>
    </source>
</evidence>
<dbReference type="RefSeq" id="XP_005836446.1">
    <property type="nucleotide sequence ID" value="XM_005836389.1"/>
</dbReference>
<dbReference type="GeneID" id="17305928"/>
<dbReference type="KEGG" id="gtt:GUITHDRAFT_151555"/>
<evidence type="ECO:0000256" key="1">
    <source>
        <dbReference type="ARBA" id="ARBA00004496"/>
    </source>
</evidence>
<dbReference type="AlphaFoldDB" id="L1JLP0"/>
<dbReference type="Proteomes" id="UP000011087">
    <property type="component" value="Unassembled WGS sequence"/>
</dbReference>
<organism evidence="5">
    <name type="scientific">Guillardia theta (strain CCMP2712)</name>
    <name type="common">Cryptophyte</name>
    <dbReference type="NCBI Taxonomy" id="905079"/>
    <lineage>
        <taxon>Eukaryota</taxon>
        <taxon>Cryptophyceae</taxon>
        <taxon>Pyrenomonadales</taxon>
        <taxon>Geminigeraceae</taxon>
        <taxon>Guillardia</taxon>
    </lineage>
</organism>
<evidence type="ECO:0000256" key="3">
    <source>
        <dbReference type="ARBA" id="ARBA00020502"/>
    </source>
</evidence>
<gene>
    <name evidence="5" type="ORF">GUITHDRAFT_151555</name>
</gene>
<comment type="subcellular location">
    <subcellularLocation>
        <location evidence="1">Cytoplasm</location>
    </subcellularLocation>
</comment>